<evidence type="ECO:0000313" key="16">
    <source>
        <dbReference type="EMBL" id="ARN22481.1"/>
    </source>
</evidence>
<keyword evidence="13 14" id="KW-0998">Cell outer membrane</keyword>
<evidence type="ECO:0000256" key="10">
    <source>
        <dbReference type="ARBA" id="ARBA00023077"/>
    </source>
</evidence>
<dbReference type="InterPro" id="IPR036942">
    <property type="entry name" value="Beta-barrel_TonB_sf"/>
</dbReference>
<dbReference type="InterPro" id="IPR000531">
    <property type="entry name" value="Beta-barrel_TonB"/>
</dbReference>
<dbReference type="CDD" id="cd01347">
    <property type="entry name" value="ligand_gated_channel"/>
    <property type="match status" value="1"/>
</dbReference>
<keyword evidence="4 14" id="KW-1134">Transmembrane beta strand</keyword>
<dbReference type="PANTHER" id="PTHR32552">
    <property type="entry name" value="FERRICHROME IRON RECEPTOR-RELATED"/>
    <property type="match status" value="1"/>
</dbReference>
<name>A0A1W6LDY8_9BURK</name>
<keyword evidence="5" id="KW-0410">Iron transport</keyword>
<dbReference type="GO" id="GO:0009279">
    <property type="term" value="C:cell outer membrane"/>
    <property type="evidence" value="ECO:0007669"/>
    <property type="project" value="UniProtKB-SubCell"/>
</dbReference>
<evidence type="ECO:0000256" key="5">
    <source>
        <dbReference type="ARBA" id="ARBA00022496"/>
    </source>
</evidence>
<dbReference type="InterPro" id="IPR037066">
    <property type="entry name" value="Plug_dom_sf"/>
</dbReference>
<keyword evidence="12" id="KW-0675">Receptor</keyword>
<dbReference type="OrthoDB" id="9790771at2"/>
<protein>
    <submittedName>
        <fullName evidence="16">Uncharacterized protein</fullName>
    </submittedName>
</protein>
<evidence type="ECO:0000256" key="3">
    <source>
        <dbReference type="ARBA" id="ARBA00022448"/>
    </source>
</evidence>
<dbReference type="PROSITE" id="PS52016">
    <property type="entry name" value="TONB_DEPENDENT_REC_3"/>
    <property type="match status" value="1"/>
</dbReference>
<evidence type="ECO:0000256" key="12">
    <source>
        <dbReference type="ARBA" id="ARBA00023170"/>
    </source>
</evidence>
<evidence type="ECO:0000313" key="17">
    <source>
        <dbReference type="Proteomes" id="UP000193427"/>
    </source>
</evidence>
<dbReference type="STRING" id="946333.A4W93_22650"/>
<gene>
    <name evidence="16" type="ORF">A4W93_22650</name>
</gene>
<keyword evidence="3 14" id="KW-0813">Transport</keyword>
<reference evidence="16 17" key="1">
    <citation type="submission" date="2016-04" db="EMBL/GenBank/DDBJ databases">
        <title>Complete genome sequence of natural rubber-degrading, novel Gram-negative bacterium, Rhizobacter gummiphilus strain NS21.</title>
        <authorList>
            <person name="Tabata M."/>
            <person name="Kasai D."/>
            <person name="Fukuda M."/>
        </authorList>
    </citation>
    <scope>NUCLEOTIDE SEQUENCE [LARGE SCALE GENOMIC DNA]</scope>
    <source>
        <strain evidence="16 17">NS21</strain>
    </source>
</reference>
<dbReference type="SUPFAM" id="SSF56935">
    <property type="entry name" value="Porins"/>
    <property type="match status" value="1"/>
</dbReference>
<evidence type="ECO:0000256" key="1">
    <source>
        <dbReference type="ARBA" id="ARBA00004571"/>
    </source>
</evidence>
<organism evidence="16 17">
    <name type="scientific">Piscinibacter gummiphilus</name>
    <dbReference type="NCBI Taxonomy" id="946333"/>
    <lineage>
        <taxon>Bacteria</taxon>
        <taxon>Pseudomonadati</taxon>
        <taxon>Pseudomonadota</taxon>
        <taxon>Betaproteobacteria</taxon>
        <taxon>Burkholderiales</taxon>
        <taxon>Sphaerotilaceae</taxon>
        <taxon>Piscinibacter</taxon>
    </lineage>
</organism>
<keyword evidence="9" id="KW-0406">Ion transport</keyword>
<keyword evidence="10 15" id="KW-0798">TonB box</keyword>
<dbReference type="Gene3D" id="2.40.170.20">
    <property type="entry name" value="TonB-dependent receptor, beta-barrel domain"/>
    <property type="match status" value="1"/>
</dbReference>
<proteinExistence type="inferred from homology"/>
<keyword evidence="6 14" id="KW-0812">Transmembrane</keyword>
<dbReference type="GO" id="GO:0015344">
    <property type="term" value="F:siderophore uptake transmembrane transporter activity"/>
    <property type="evidence" value="ECO:0007669"/>
    <property type="project" value="TreeGrafter"/>
</dbReference>
<dbReference type="Proteomes" id="UP000193427">
    <property type="component" value="Chromosome"/>
</dbReference>
<dbReference type="GO" id="GO:0015891">
    <property type="term" value="P:siderophore transport"/>
    <property type="evidence" value="ECO:0007669"/>
    <property type="project" value="UniProtKB-ARBA"/>
</dbReference>
<comment type="similarity">
    <text evidence="2 14 15">Belongs to the TonB-dependent receptor family.</text>
</comment>
<evidence type="ECO:0000256" key="13">
    <source>
        <dbReference type="ARBA" id="ARBA00023237"/>
    </source>
</evidence>
<dbReference type="PANTHER" id="PTHR32552:SF89">
    <property type="entry name" value="CATECHOLATE SIDEROPHORE RECEPTOR FIU"/>
    <property type="match status" value="1"/>
</dbReference>
<evidence type="ECO:0000256" key="2">
    <source>
        <dbReference type="ARBA" id="ARBA00009810"/>
    </source>
</evidence>
<evidence type="ECO:0000256" key="15">
    <source>
        <dbReference type="RuleBase" id="RU003357"/>
    </source>
</evidence>
<keyword evidence="17" id="KW-1185">Reference proteome</keyword>
<dbReference type="Gene3D" id="2.170.130.10">
    <property type="entry name" value="TonB-dependent receptor, plug domain"/>
    <property type="match status" value="1"/>
</dbReference>
<dbReference type="InterPro" id="IPR039426">
    <property type="entry name" value="TonB-dep_rcpt-like"/>
</dbReference>
<dbReference type="RefSeq" id="WP_085752782.1">
    <property type="nucleotide sequence ID" value="NZ_BSPR01000020.1"/>
</dbReference>
<dbReference type="AlphaFoldDB" id="A0A1W6LDY8"/>
<evidence type="ECO:0000256" key="4">
    <source>
        <dbReference type="ARBA" id="ARBA00022452"/>
    </source>
</evidence>
<evidence type="ECO:0000256" key="9">
    <source>
        <dbReference type="ARBA" id="ARBA00023065"/>
    </source>
</evidence>
<accession>A0A1W6LDY8</accession>
<dbReference type="InterPro" id="IPR012910">
    <property type="entry name" value="Plug_dom"/>
</dbReference>
<dbReference type="Pfam" id="PF07715">
    <property type="entry name" value="Plug"/>
    <property type="match status" value="1"/>
</dbReference>
<evidence type="ECO:0000256" key="6">
    <source>
        <dbReference type="ARBA" id="ARBA00022692"/>
    </source>
</evidence>
<evidence type="ECO:0000256" key="14">
    <source>
        <dbReference type="PROSITE-ProRule" id="PRU01360"/>
    </source>
</evidence>
<dbReference type="KEGG" id="rgu:A4W93_22650"/>
<evidence type="ECO:0000256" key="11">
    <source>
        <dbReference type="ARBA" id="ARBA00023136"/>
    </source>
</evidence>
<comment type="subcellular location">
    <subcellularLocation>
        <location evidence="1 14">Cell outer membrane</location>
        <topology evidence="1 14">Multi-pass membrane protein</topology>
    </subcellularLocation>
</comment>
<dbReference type="FunFam" id="2.170.130.10:FF:000001">
    <property type="entry name" value="Catecholate siderophore TonB-dependent receptor"/>
    <property type="match status" value="1"/>
</dbReference>
<dbReference type="EMBL" id="CP015118">
    <property type="protein sequence ID" value="ARN22481.1"/>
    <property type="molecule type" value="Genomic_DNA"/>
</dbReference>
<sequence length="774" mass="82575">MSYIKHRKHPVAALGLAMAAGGVAAQTAPAAAPVLPTVKVTSAAESDVKVDKASSNKFTAPLIDTPKTVTVIPVEVMQQTAAVSLTDALRMTPGITLGAGEGGNPAGDRPFLRGFDTQSSIYVDGLRDLAPSSREVFNLESVEVSKGPDSAYGGRGGAGGSINLQTKKPQRETFAAGSVGVGTDKYTRVTADGNWAFGDSGAFRLNAMVHEADVAGRNGPDNSRYGFAPSLAFGLGTPTRVTLQYFRLRTDDMPDSGIPYNQYSTAAYATMGAVVERGPNNGGNRENFYGLFGRDFRKDATDMGTVIVEHDITSTLKFRNITRASKSSMDYVWTQPDDSKTNVTVNGTVWRRFNSTARDIDVMANQTELSGELAHDGIKHSFAAGLELSREEAENNSYQQIGVPGYTTYNGTAACTPAVVGAPSNYMCTSLTSPNPNDPFIGQMVRGAAAGPSNYTTSTVSLYAFDTIRFNPQWLLNAGLRFDRYKTSQLNAISTVNGTPTRLGYAQDDDLINYQLGLVYKPAENGSVYASVGTSSTPGGNSAGQGTETQSITVANANSLDPEKNLAFELGTKWDVLDGQLALSGSIFRLETTNARITTVDGLTEMAGDRVINGFEVGVAGRITRAWEVFGGYTFLDSEQKNVGLTNIGTTAAPNWVPAAATGQPFNSTPRHSASLWTTYRVIPSVTVGGGVFAVDKVYGGYAYANGGRTVSKTYVPGYTRFDAMASWAYDRNISFQLNVQNLTDKVYYDKAYTAHYAGIAPGRSAQLSANFKY</sequence>
<keyword evidence="11 14" id="KW-0472">Membrane</keyword>
<dbReference type="Pfam" id="PF00593">
    <property type="entry name" value="TonB_dep_Rec_b-barrel"/>
    <property type="match status" value="1"/>
</dbReference>
<evidence type="ECO:0000256" key="7">
    <source>
        <dbReference type="ARBA" id="ARBA00022729"/>
    </source>
</evidence>
<keyword evidence="8" id="KW-0408">Iron</keyword>
<evidence type="ECO:0000256" key="8">
    <source>
        <dbReference type="ARBA" id="ARBA00023004"/>
    </source>
</evidence>
<keyword evidence="7" id="KW-0732">Signal</keyword>